<comment type="similarity">
    <text evidence="2">Belongs to the 4HPPD family.</text>
</comment>
<dbReference type="PROSITE" id="PS51819">
    <property type="entry name" value="VOC"/>
    <property type="match status" value="1"/>
</dbReference>
<dbReference type="RefSeq" id="WP_015854737.1">
    <property type="nucleotide sequence ID" value="NC_012880.1"/>
</dbReference>
<dbReference type="eggNOG" id="COG0346">
    <property type="taxonomic scope" value="Bacteria"/>
</dbReference>
<dbReference type="AlphaFoldDB" id="C6CCJ3"/>
<keyword evidence="4" id="KW-0408">Iron</keyword>
<evidence type="ECO:0000313" key="6">
    <source>
        <dbReference type="EMBL" id="ACS86836.1"/>
    </source>
</evidence>
<evidence type="ECO:0000256" key="1">
    <source>
        <dbReference type="ARBA" id="ARBA00001962"/>
    </source>
</evidence>
<dbReference type="PANTHER" id="PTHR11959:SF1">
    <property type="entry name" value="4-HYDROXYPHENYLPYRUVATE DIOXYGENASE"/>
    <property type="match status" value="1"/>
</dbReference>
<dbReference type="EMBL" id="CP001654">
    <property type="protein sequence ID" value="ACS86836.1"/>
    <property type="molecule type" value="Genomic_DNA"/>
</dbReference>
<proteinExistence type="inferred from homology"/>
<accession>C6CCJ3</accession>
<name>C6CCJ3_MUSP7</name>
<gene>
    <name evidence="6" type="ordered locus">Dd703_3065</name>
</gene>
<dbReference type="Pfam" id="PF00903">
    <property type="entry name" value="Glyoxalase"/>
    <property type="match status" value="1"/>
</dbReference>
<evidence type="ECO:0000313" key="7">
    <source>
        <dbReference type="Proteomes" id="UP000002734"/>
    </source>
</evidence>
<evidence type="ECO:0000256" key="2">
    <source>
        <dbReference type="ARBA" id="ARBA00005877"/>
    </source>
</evidence>
<dbReference type="KEGG" id="dda:Dd703_3065"/>
<comment type="cofactor">
    <cofactor evidence="1">
        <name>Fe cation</name>
        <dbReference type="ChEBI" id="CHEBI:24875"/>
    </cofactor>
</comment>
<dbReference type="SUPFAM" id="SSF54593">
    <property type="entry name" value="Glyoxalase/Bleomycin resistance protein/Dihydroxybiphenyl dioxygenase"/>
    <property type="match status" value="1"/>
</dbReference>
<dbReference type="Gene3D" id="3.10.180.10">
    <property type="entry name" value="2,3-Dihydroxybiphenyl 1,2-Dioxygenase, domain 1"/>
    <property type="match status" value="1"/>
</dbReference>
<dbReference type="Proteomes" id="UP000002734">
    <property type="component" value="Chromosome"/>
</dbReference>
<dbReference type="InterPro" id="IPR037523">
    <property type="entry name" value="VOC_core"/>
</dbReference>
<sequence length="168" mass="18719">MTENLNPVMGIAKKYKRIDHLAIAVTSLDKALSLYLDVLGFTFVERRITKGVTTAMESAVLQGNGYTLVLLQGTDPQSQVSLYVEKYGLGVQHVAFEVDDLEEIATELAAKGIEFSTQVILGQNLKQIFTKRDAESGMMFEFIERHREGFEGGNIEGLFRQLEASQQI</sequence>
<evidence type="ECO:0000256" key="3">
    <source>
        <dbReference type="ARBA" id="ARBA00022737"/>
    </source>
</evidence>
<dbReference type="InterPro" id="IPR029068">
    <property type="entry name" value="Glyas_Bleomycin-R_OHBP_Dase"/>
</dbReference>
<keyword evidence="7" id="KW-1185">Reference proteome</keyword>
<evidence type="ECO:0000256" key="4">
    <source>
        <dbReference type="ARBA" id="ARBA00023004"/>
    </source>
</evidence>
<dbReference type="STRING" id="579405.Dd703_3065"/>
<dbReference type="InterPro" id="IPR005956">
    <property type="entry name" value="4OHPhenylPyrv_dOase"/>
</dbReference>
<reference evidence="6" key="1">
    <citation type="submission" date="2009-06" db="EMBL/GenBank/DDBJ databases">
        <title>Complete sequence of Dickeya dadantii Ech703.</title>
        <authorList>
            <consortium name="US DOE Joint Genome Institute"/>
            <person name="Lucas S."/>
            <person name="Copeland A."/>
            <person name="Lapidus A."/>
            <person name="Glavina del Rio T."/>
            <person name="Dalin E."/>
            <person name="Tice H."/>
            <person name="Bruce D."/>
            <person name="Goodwin L."/>
            <person name="Pitluck S."/>
            <person name="Chertkov O."/>
            <person name="Brettin T."/>
            <person name="Detter J.C."/>
            <person name="Han C."/>
            <person name="Larimer F."/>
            <person name="Land M."/>
            <person name="Hauser L."/>
            <person name="Kyrpides N."/>
            <person name="Mikhailova N."/>
            <person name="Balakrishnan V."/>
            <person name="Glasner J."/>
            <person name="Perna N.T."/>
        </authorList>
    </citation>
    <scope>NUCLEOTIDE SEQUENCE [LARGE SCALE GENOMIC DNA]</scope>
    <source>
        <strain evidence="6">Ech703</strain>
    </source>
</reference>
<dbReference type="GO" id="GO:0003868">
    <property type="term" value="F:4-hydroxyphenylpyruvate dioxygenase activity"/>
    <property type="evidence" value="ECO:0007669"/>
    <property type="project" value="InterPro"/>
</dbReference>
<dbReference type="InterPro" id="IPR004360">
    <property type="entry name" value="Glyas_Fos-R_dOase_dom"/>
</dbReference>
<keyword evidence="3" id="KW-0677">Repeat</keyword>
<dbReference type="GO" id="GO:0006572">
    <property type="term" value="P:L-tyrosine catabolic process"/>
    <property type="evidence" value="ECO:0007669"/>
    <property type="project" value="TreeGrafter"/>
</dbReference>
<organism evidence="6 7">
    <name type="scientific">Musicola paradisiaca (strain Ech703)</name>
    <name type="common">Dickeya paradisiaca</name>
    <name type="synonym">Dickeya dadantii</name>
    <dbReference type="NCBI Taxonomy" id="579405"/>
    <lineage>
        <taxon>Bacteria</taxon>
        <taxon>Pseudomonadati</taxon>
        <taxon>Pseudomonadota</taxon>
        <taxon>Gammaproteobacteria</taxon>
        <taxon>Enterobacterales</taxon>
        <taxon>Pectobacteriaceae</taxon>
        <taxon>Musicola</taxon>
    </lineage>
</organism>
<dbReference type="HOGENOM" id="CLU_046006_5_1_6"/>
<protein>
    <submittedName>
        <fullName evidence="6">Glyoxalase/bleomycin resistance protein/dioxygenase</fullName>
    </submittedName>
</protein>
<feature type="domain" description="VOC" evidence="5">
    <location>
        <begin position="17"/>
        <end position="145"/>
    </location>
</feature>
<dbReference type="PANTHER" id="PTHR11959">
    <property type="entry name" value="4-HYDROXYPHENYLPYRUVATE DIOXYGENASE"/>
    <property type="match status" value="1"/>
</dbReference>
<evidence type="ECO:0000259" key="5">
    <source>
        <dbReference type="PROSITE" id="PS51819"/>
    </source>
</evidence>